<keyword evidence="5" id="KW-1185">Reference proteome</keyword>
<reference evidence="4" key="1">
    <citation type="submission" date="2020-08" db="EMBL/GenBank/DDBJ databases">
        <title>Plant Genome Project.</title>
        <authorList>
            <person name="Zhang R.-G."/>
        </authorList>
    </citation>
    <scope>NUCLEOTIDE SEQUENCE</scope>
    <source>
        <strain evidence="4">WSP0</strain>
        <tissue evidence="4">Leaf</tissue>
    </source>
</reference>
<protein>
    <recommendedName>
        <fullName evidence="3">Gnk2-homologous domain-containing protein</fullName>
    </recommendedName>
</protein>
<dbReference type="PROSITE" id="PS51473">
    <property type="entry name" value="GNK2"/>
    <property type="match status" value="1"/>
</dbReference>
<dbReference type="Proteomes" id="UP000823749">
    <property type="component" value="Chromosome 9"/>
</dbReference>
<proteinExistence type="predicted"/>
<keyword evidence="1" id="KW-0732">Signal</keyword>
<keyword evidence="2" id="KW-0677">Repeat</keyword>
<name>A0AAV6IVW3_9ERIC</name>
<feature type="domain" description="Gnk2-homologous" evidence="3">
    <location>
        <begin position="24"/>
        <end position="132"/>
    </location>
</feature>
<dbReference type="InterPro" id="IPR002902">
    <property type="entry name" value="GNK2"/>
</dbReference>
<dbReference type="EMBL" id="JACTNZ010000009">
    <property type="protein sequence ID" value="KAG5531080.1"/>
    <property type="molecule type" value="Genomic_DNA"/>
</dbReference>
<dbReference type="Pfam" id="PF01657">
    <property type="entry name" value="Stress-antifung"/>
    <property type="match status" value="1"/>
</dbReference>
<dbReference type="InterPro" id="IPR038408">
    <property type="entry name" value="GNK2_sf"/>
</dbReference>
<dbReference type="PANTHER" id="PTHR32099">
    <property type="entry name" value="CYSTEINE-RICH REPEAT SECRETORY PROTEIN"/>
    <property type="match status" value="1"/>
</dbReference>
<dbReference type="CDD" id="cd23509">
    <property type="entry name" value="Gnk2-like"/>
    <property type="match status" value="1"/>
</dbReference>
<evidence type="ECO:0000313" key="4">
    <source>
        <dbReference type="EMBL" id="KAG5531080.1"/>
    </source>
</evidence>
<dbReference type="Gene3D" id="3.30.430.20">
    <property type="entry name" value="Gnk2 domain, C-X8-C-X2-C motif"/>
    <property type="match status" value="1"/>
</dbReference>
<sequence length="139" mass="15290">MEEGGDTTDEIHQKTQLDYQRPLTADAFIKACRHCIPNSNSIFGSSPSGLPLLHFLVVEGGTRRKFDSGYAPGPDNIPIYAFTQCTPDLSKQECEDCLQRAIEDLPNCCGFGQVGGRVLKPSCNFRYENKSFLGVIPGM</sequence>
<evidence type="ECO:0000259" key="3">
    <source>
        <dbReference type="PROSITE" id="PS51473"/>
    </source>
</evidence>
<dbReference type="AlphaFoldDB" id="A0AAV6IVW3"/>
<gene>
    <name evidence="4" type="ORF">RHGRI_025891</name>
</gene>
<evidence type="ECO:0000256" key="2">
    <source>
        <dbReference type="ARBA" id="ARBA00022737"/>
    </source>
</evidence>
<evidence type="ECO:0000256" key="1">
    <source>
        <dbReference type="ARBA" id="ARBA00022729"/>
    </source>
</evidence>
<comment type="caution">
    <text evidence="4">The sequence shown here is derived from an EMBL/GenBank/DDBJ whole genome shotgun (WGS) entry which is preliminary data.</text>
</comment>
<evidence type="ECO:0000313" key="5">
    <source>
        <dbReference type="Proteomes" id="UP000823749"/>
    </source>
</evidence>
<accession>A0AAV6IVW3</accession>
<organism evidence="4 5">
    <name type="scientific">Rhododendron griersonianum</name>
    <dbReference type="NCBI Taxonomy" id="479676"/>
    <lineage>
        <taxon>Eukaryota</taxon>
        <taxon>Viridiplantae</taxon>
        <taxon>Streptophyta</taxon>
        <taxon>Embryophyta</taxon>
        <taxon>Tracheophyta</taxon>
        <taxon>Spermatophyta</taxon>
        <taxon>Magnoliopsida</taxon>
        <taxon>eudicotyledons</taxon>
        <taxon>Gunneridae</taxon>
        <taxon>Pentapetalae</taxon>
        <taxon>asterids</taxon>
        <taxon>Ericales</taxon>
        <taxon>Ericaceae</taxon>
        <taxon>Ericoideae</taxon>
        <taxon>Rhodoreae</taxon>
        <taxon>Rhododendron</taxon>
    </lineage>
</organism>
<dbReference type="PANTHER" id="PTHR32099:SF51">
    <property type="entry name" value="CYSTEINE-RICH RECEPTOR-LIKE PROTEIN KINASE 25 ISOFORM X1"/>
    <property type="match status" value="1"/>
</dbReference>